<dbReference type="OrthoDB" id="65817at2157"/>
<feature type="domain" description="4Fe-4S ferredoxin-type" evidence="1">
    <location>
        <begin position="56"/>
        <end position="85"/>
    </location>
</feature>
<evidence type="ECO:0000313" key="2">
    <source>
        <dbReference type="EMBL" id="ADB57504.1"/>
    </source>
</evidence>
<dbReference type="GO" id="GO:0016491">
    <property type="term" value="F:oxidoreductase activity"/>
    <property type="evidence" value="ECO:0007669"/>
    <property type="project" value="UniProtKB-ARBA"/>
</dbReference>
<name>D2RGS9_ARCPA</name>
<sequence length="265" mass="29569">MVKIAIASGKGGTGKTTLAVNLAYFNGVDLFDLDVEEPNCHLFIKGEKREEIVCRKVPSIDESRCDYCGICRDVCEFHAIVVLKDKIYVMPELCHSCGACSYFCSKRAIEEVEIPIGKIVEVNSKIKLTYGILNVGETTPVPIIKQVKKKIKGDAIIDCPPGTSCPMVESVRDADYCILVCEPTPFSLHDLKLAMSVLDKLEVSYGVVINKHGLPFNIEDKIDADIIGRIPFSKRIAESYSRGELLHDYADLFREIYEVIKCRLQ</sequence>
<dbReference type="KEGG" id="apo:Arcpr_0436"/>
<dbReference type="Pfam" id="PF00037">
    <property type="entry name" value="Fer4"/>
    <property type="match status" value="1"/>
</dbReference>
<dbReference type="EMBL" id="CP001857">
    <property type="protein sequence ID" value="ADB57504.1"/>
    <property type="molecule type" value="Genomic_DNA"/>
</dbReference>
<evidence type="ECO:0000259" key="1">
    <source>
        <dbReference type="PROSITE" id="PS51379"/>
    </source>
</evidence>
<dbReference type="PROSITE" id="PS51379">
    <property type="entry name" value="4FE4S_FER_2"/>
    <property type="match status" value="2"/>
</dbReference>
<dbReference type="PANTHER" id="PTHR43063:SF1">
    <property type="entry name" value="4FE-4S CLUSTER CONTAINING PARA FAMILY ATPASE PROTEIN"/>
    <property type="match status" value="1"/>
</dbReference>
<dbReference type="Gene3D" id="3.30.70.20">
    <property type="match status" value="1"/>
</dbReference>
<feature type="domain" description="4Fe-4S ferredoxin-type" evidence="1">
    <location>
        <begin position="86"/>
        <end position="114"/>
    </location>
</feature>
<dbReference type="AlphaFoldDB" id="D2RGS9"/>
<protein>
    <submittedName>
        <fullName evidence="2">Cobyrinic acid ac-diamide synthase</fullName>
    </submittedName>
</protein>
<dbReference type="Pfam" id="PF01656">
    <property type="entry name" value="CbiA"/>
    <property type="match status" value="1"/>
</dbReference>
<dbReference type="InterPro" id="IPR017900">
    <property type="entry name" value="4Fe4S_Fe_S_CS"/>
</dbReference>
<dbReference type="Gene3D" id="3.40.50.300">
    <property type="entry name" value="P-loop containing nucleotide triphosphate hydrolases"/>
    <property type="match status" value="2"/>
</dbReference>
<accession>D2RGS9</accession>
<dbReference type="PaxDb" id="572546-Arcpr_0436"/>
<dbReference type="SUPFAM" id="SSF52540">
    <property type="entry name" value="P-loop containing nucleoside triphosphate hydrolases"/>
    <property type="match status" value="1"/>
</dbReference>
<dbReference type="PANTHER" id="PTHR43063">
    <property type="entry name" value="4FE-4S CLUSTER CONTAINING PARA FAMILY ATPASE PROTEIN"/>
    <property type="match status" value="1"/>
</dbReference>
<dbReference type="eggNOG" id="arCOG04073">
    <property type="taxonomic scope" value="Archaea"/>
</dbReference>
<dbReference type="Proteomes" id="UP000001901">
    <property type="component" value="Chromosome"/>
</dbReference>
<dbReference type="HOGENOM" id="CLU_067767_0_0_2"/>
<dbReference type="InterPro" id="IPR002586">
    <property type="entry name" value="CobQ/CobB/MinD/ParA_Nub-bd_dom"/>
</dbReference>
<gene>
    <name evidence="2" type="ordered locus">Arcpr_0436</name>
</gene>
<evidence type="ECO:0000313" key="3">
    <source>
        <dbReference type="Proteomes" id="UP000001901"/>
    </source>
</evidence>
<proteinExistence type="predicted"/>
<reference evidence="2 3" key="1">
    <citation type="journal article" date="2010" name="Stand. Genomic Sci.">
        <title>Complete genome sequence of Archaeoglobus profundus type strain (AV18).</title>
        <authorList>
            <person name="von Jan M."/>
            <person name="Lapidus A."/>
            <person name="Del Rio T.G."/>
            <person name="Copeland A."/>
            <person name="Tice H."/>
            <person name="Cheng J.F."/>
            <person name="Lucas S."/>
            <person name="Chen F."/>
            <person name="Nolan M."/>
            <person name="Goodwin L."/>
            <person name="Han C."/>
            <person name="Pitluck S."/>
            <person name="Liolios K."/>
            <person name="Ivanova N."/>
            <person name="Mavromatis K."/>
            <person name="Ovchinnikova G."/>
            <person name="Chertkov O."/>
            <person name="Pati A."/>
            <person name="Chen A."/>
            <person name="Palaniappan K."/>
            <person name="Land M."/>
            <person name="Hauser L."/>
            <person name="Chang Y.J."/>
            <person name="Jeffries C.D."/>
            <person name="Saunders E."/>
            <person name="Brettin T."/>
            <person name="Detter J.C."/>
            <person name="Chain P."/>
            <person name="Eichinger K."/>
            <person name="Huber H."/>
            <person name="Spring S."/>
            <person name="Rohde M."/>
            <person name="Goker M."/>
            <person name="Wirth R."/>
            <person name="Woyke T."/>
            <person name="Bristow J."/>
            <person name="Eisen J.A."/>
            <person name="Markowitz V."/>
            <person name="Hugenholtz P."/>
            <person name="Kyrpides N.C."/>
            <person name="Klenk H.P."/>
        </authorList>
    </citation>
    <scope>NUCLEOTIDE SEQUENCE [LARGE SCALE GENOMIC DNA]</scope>
    <source>
        <strain evidence="3">DSM 5631 / JCM 9629 / NBRC 100127 / Av18</strain>
    </source>
</reference>
<keyword evidence="3" id="KW-1185">Reference proteome</keyword>
<dbReference type="InterPro" id="IPR027417">
    <property type="entry name" value="P-loop_NTPase"/>
</dbReference>
<organism evidence="2 3">
    <name type="scientific">Archaeoglobus profundus (strain DSM 5631 / JCM 9629 / NBRC 100127 / Av18)</name>
    <dbReference type="NCBI Taxonomy" id="572546"/>
    <lineage>
        <taxon>Archaea</taxon>
        <taxon>Methanobacteriati</taxon>
        <taxon>Methanobacteriota</taxon>
        <taxon>Archaeoglobi</taxon>
        <taxon>Archaeoglobales</taxon>
        <taxon>Archaeoglobaceae</taxon>
        <taxon>Archaeoglobus</taxon>
    </lineage>
</organism>
<dbReference type="STRING" id="572546.Arcpr_0436"/>
<dbReference type="PROSITE" id="PS00198">
    <property type="entry name" value="4FE4S_FER_1"/>
    <property type="match status" value="1"/>
</dbReference>
<dbReference type="InterPro" id="IPR017896">
    <property type="entry name" value="4Fe4S_Fe-S-bd"/>
</dbReference>